<protein>
    <submittedName>
        <fullName evidence="4">Guanine nucleotide exchange factor</fullName>
    </submittedName>
</protein>
<dbReference type="GO" id="GO:0006892">
    <property type="term" value="P:post-Golgi vesicle-mediated transport"/>
    <property type="evidence" value="ECO:0007669"/>
    <property type="project" value="TreeGrafter"/>
</dbReference>
<dbReference type="SUPFAM" id="SSF51316">
    <property type="entry name" value="Mss4-like"/>
    <property type="match status" value="1"/>
</dbReference>
<dbReference type="GO" id="GO:0016020">
    <property type="term" value="C:membrane"/>
    <property type="evidence" value="ECO:0007669"/>
    <property type="project" value="TreeGrafter"/>
</dbReference>
<dbReference type="InterPro" id="IPR011323">
    <property type="entry name" value="Mss4/transl-control_tumour"/>
</dbReference>
<name>A0A0F7SEI8_PHARH</name>
<sequence length="175" mass="18566">MTDSIPPEAISALLAASSSKARPGVRSFNQAGSSEESLVDPSTRTNLFAIYCPRDGCGCMLLRKGDAKWVIGQAGLYDESGPFLPPPLLSSSSHTSQTAYWEIDNSPFGFENAGFSRNIPDSIARSEAVQKALGSGAKKLKYLICADCDLGPLGWTLDGSKQAQLGVERVGYSLS</sequence>
<keyword evidence="2" id="KW-0344">Guanine-nucleotide releasing factor</keyword>
<proteinExistence type="predicted"/>
<evidence type="ECO:0000256" key="1">
    <source>
        <dbReference type="ARBA" id="ARBA00022448"/>
    </source>
</evidence>
<reference evidence="4" key="1">
    <citation type="submission" date="2014-08" db="EMBL/GenBank/DDBJ databases">
        <authorList>
            <person name="Sharma Rahul"/>
            <person name="Thines Marco"/>
        </authorList>
    </citation>
    <scope>NUCLEOTIDE SEQUENCE</scope>
</reference>
<dbReference type="InterPro" id="IPR011057">
    <property type="entry name" value="Mss4-like_sf"/>
</dbReference>
<dbReference type="EMBL" id="LN483116">
    <property type="protein sequence ID" value="CDZ96220.1"/>
    <property type="molecule type" value="Genomic_DNA"/>
</dbReference>
<keyword evidence="1" id="KW-0813">Transport</keyword>
<evidence type="ECO:0000313" key="4">
    <source>
        <dbReference type="EMBL" id="CDZ96220.1"/>
    </source>
</evidence>
<dbReference type="AlphaFoldDB" id="A0A0F7SEI8"/>
<dbReference type="GO" id="GO:0008270">
    <property type="term" value="F:zinc ion binding"/>
    <property type="evidence" value="ECO:0007669"/>
    <property type="project" value="TreeGrafter"/>
</dbReference>
<accession>A0A0F7SEI8</accession>
<dbReference type="GO" id="GO:0007264">
    <property type="term" value="P:small GTPase-mediated signal transduction"/>
    <property type="evidence" value="ECO:0007669"/>
    <property type="project" value="InterPro"/>
</dbReference>
<keyword evidence="3" id="KW-0653">Protein transport</keyword>
<dbReference type="Gene3D" id="2.170.150.10">
    <property type="entry name" value="Metal Binding Protein, Guanine Nucleotide Exchange Factor, Chain A"/>
    <property type="match status" value="1"/>
</dbReference>
<evidence type="ECO:0000256" key="2">
    <source>
        <dbReference type="ARBA" id="ARBA00022658"/>
    </source>
</evidence>
<dbReference type="GO" id="GO:0005829">
    <property type="term" value="C:cytosol"/>
    <property type="evidence" value="ECO:0007669"/>
    <property type="project" value="TreeGrafter"/>
</dbReference>
<dbReference type="Pfam" id="PF04421">
    <property type="entry name" value="Mss4"/>
    <property type="match status" value="1"/>
</dbReference>
<dbReference type="PANTHER" id="PTHR13276">
    <property type="entry name" value="GUANINE NUCLEOTIDE EXCHANGE FACTOR MSS4"/>
    <property type="match status" value="1"/>
</dbReference>
<evidence type="ECO:0000256" key="3">
    <source>
        <dbReference type="ARBA" id="ARBA00022927"/>
    </source>
</evidence>
<dbReference type="GO" id="GO:0015031">
    <property type="term" value="P:protein transport"/>
    <property type="evidence" value="ECO:0007669"/>
    <property type="project" value="UniProtKB-KW"/>
</dbReference>
<dbReference type="InterPro" id="IPR007515">
    <property type="entry name" value="Mss4"/>
</dbReference>
<dbReference type="PANTHER" id="PTHR13276:SF0">
    <property type="entry name" value="GUANINE NUCLEOTIDE EXCHANGE FACTOR MSS4"/>
    <property type="match status" value="1"/>
</dbReference>
<dbReference type="PROSITE" id="PS51796">
    <property type="entry name" value="MSS4"/>
    <property type="match status" value="1"/>
</dbReference>
<dbReference type="GO" id="GO:0005085">
    <property type="term" value="F:guanyl-nucleotide exchange factor activity"/>
    <property type="evidence" value="ECO:0007669"/>
    <property type="project" value="UniProtKB-KW"/>
</dbReference>
<organism evidence="4">
    <name type="scientific">Phaffia rhodozyma</name>
    <name type="common">Yeast</name>
    <name type="synonym">Xanthophyllomyces dendrorhous</name>
    <dbReference type="NCBI Taxonomy" id="264483"/>
    <lineage>
        <taxon>Eukaryota</taxon>
        <taxon>Fungi</taxon>
        <taxon>Dikarya</taxon>
        <taxon>Basidiomycota</taxon>
        <taxon>Agaricomycotina</taxon>
        <taxon>Tremellomycetes</taxon>
        <taxon>Cystofilobasidiales</taxon>
        <taxon>Mrakiaceae</taxon>
        <taxon>Phaffia</taxon>
    </lineage>
</organism>